<dbReference type="AlphaFoldDB" id="A0A1J7C4L2"/>
<keyword evidence="5" id="KW-1185">Reference proteome</keyword>
<dbReference type="Proteomes" id="UP000243342">
    <property type="component" value="Unassembled WGS sequence"/>
</dbReference>
<feature type="domain" description="DUF4232" evidence="3">
    <location>
        <begin position="105"/>
        <end position="230"/>
    </location>
</feature>
<evidence type="ECO:0000256" key="1">
    <source>
        <dbReference type="SAM" id="MobiDB-lite"/>
    </source>
</evidence>
<feature type="compositionally biased region" description="Polar residues" evidence="1">
    <location>
        <begin position="38"/>
        <end position="53"/>
    </location>
</feature>
<keyword evidence="2" id="KW-0732">Signal</keyword>
<gene>
    <name evidence="4" type="ORF">BIV57_15990</name>
</gene>
<proteinExistence type="predicted"/>
<accession>A0A1J7C4L2</accession>
<evidence type="ECO:0000313" key="4">
    <source>
        <dbReference type="EMBL" id="OIV36500.1"/>
    </source>
</evidence>
<dbReference type="STRING" id="1428644.BIV57_15990"/>
<evidence type="ECO:0000313" key="5">
    <source>
        <dbReference type="Proteomes" id="UP000243342"/>
    </source>
</evidence>
<dbReference type="OrthoDB" id="4231166at2"/>
<feature type="compositionally biased region" description="Low complexity" evidence="1">
    <location>
        <begin position="68"/>
        <end position="102"/>
    </location>
</feature>
<sequence>MRTSRIRIAALTTVTAALALGLTACGGADSTGGVKASGSGNISATSPKDQPASNGIGGDGTGGAQQASNGNKSTSGGNGTAKSTPTPAPTKATTPTGTGDSTQACQGDGMLVTSVHQLAGQQGDHLLVTASNAGNTPCWITSYPDIKLNDAGTPLPHSTKDAISGNVHIVLQPGQKAYSAVNLFDYGTNNQSGTSFSVALRDTDGTAGPYYSVDSTGTKFTWNQADVLNWNLQKPYNF</sequence>
<dbReference type="RefSeq" id="WP_071657551.1">
    <property type="nucleotide sequence ID" value="NZ_MLCF01000090.1"/>
</dbReference>
<dbReference type="PROSITE" id="PS51257">
    <property type="entry name" value="PROKAR_LIPOPROTEIN"/>
    <property type="match status" value="1"/>
</dbReference>
<feature type="chain" id="PRO_5039156330" description="DUF4232 domain-containing protein" evidence="2">
    <location>
        <begin position="20"/>
        <end position="238"/>
    </location>
</feature>
<feature type="signal peptide" evidence="2">
    <location>
        <begin position="1"/>
        <end position="19"/>
    </location>
</feature>
<evidence type="ECO:0000259" key="3">
    <source>
        <dbReference type="Pfam" id="PF14016"/>
    </source>
</evidence>
<dbReference type="Pfam" id="PF14016">
    <property type="entry name" value="DUF4232"/>
    <property type="match status" value="1"/>
</dbReference>
<evidence type="ECO:0000256" key="2">
    <source>
        <dbReference type="SAM" id="SignalP"/>
    </source>
</evidence>
<protein>
    <recommendedName>
        <fullName evidence="3">DUF4232 domain-containing protein</fullName>
    </recommendedName>
</protein>
<reference evidence="4 5" key="1">
    <citation type="submission" date="2016-10" db="EMBL/GenBank/DDBJ databases">
        <title>Genome sequence of Streptomyces gilvigriseus MUSC 26.</title>
        <authorList>
            <person name="Lee L.-H."/>
            <person name="Ser H.-L."/>
        </authorList>
    </citation>
    <scope>NUCLEOTIDE SEQUENCE [LARGE SCALE GENOMIC DNA]</scope>
    <source>
        <strain evidence="4 5">MUSC 26</strain>
    </source>
</reference>
<organism evidence="4 5">
    <name type="scientific">Mangrovactinospora gilvigrisea</name>
    <dbReference type="NCBI Taxonomy" id="1428644"/>
    <lineage>
        <taxon>Bacteria</taxon>
        <taxon>Bacillati</taxon>
        <taxon>Actinomycetota</taxon>
        <taxon>Actinomycetes</taxon>
        <taxon>Kitasatosporales</taxon>
        <taxon>Streptomycetaceae</taxon>
        <taxon>Mangrovactinospora</taxon>
    </lineage>
</organism>
<name>A0A1J7C4L2_9ACTN</name>
<comment type="caution">
    <text evidence="4">The sequence shown here is derived from an EMBL/GenBank/DDBJ whole genome shotgun (WGS) entry which is preliminary data.</text>
</comment>
<dbReference type="InterPro" id="IPR025326">
    <property type="entry name" value="DUF4232"/>
</dbReference>
<dbReference type="EMBL" id="MLCF01000090">
    <property type="protein sequence ID" value="OIV36500.1"/>
    <property type="molecule type" value="Genomic_DNA"/>
</dbReference>
<feature type="region of interest" description="Disordered" evidence="1">
    <location>
        <begin position="31"/>
        <end position="105"/>
    </location>
</feature>